<evidence type="ECO:0000313" key="2">
    <source>
        <dbReference type="Proteomes" id="UP001056436"/>
    </source>
</evidence>
<dbReference type="Proteomes" id="UP001056436">
    <property type="component" value="Unassembled WGS sequence"/>
</dbReference>
<proteinExistence type="predicted"/>
<reference evidence="1" key="1">
    <citation type="submission" date="2019-01" db="EMBL/GenBank/DDBJ databases">
        <title>Colletotrichum abscissum LGMF1257.</title>
        <authorList>
            <person name="Baroncelli R."/>
        </authorList>
    </citation>
    <scope>NUCLEOTIDE SEQUENCE</scope>
    <source>
        <strain evidence="1">Ca142</strain>
    </source>
</reference>
<protein>
    <submittedName>
        <fullName evidence="1">Uncharacterized protein</fullName>
    </submittedName>
</protein>
<evidence type="ECO:0000313" key="1">
    <source>
        <dbReference type="EMBL" id="KAI3555526.1"/>
    </source>
</evidence>
<keyword evidence="2" id="KW-1185">Reference proteome</keyword>
<accession>A0A9P9XKS5</accession>
<sequence>MEQEAYAKNYMGYIESCYLTACVDDAVPEAFSGPSAPPRVWPFDMTGVIDALRPKQAASEQSELDFKVEATAEMEEPEGEMTTERLFQYLIYNEVWPQQARKRKMFCEAKLSTDQEKTWDLIIENDLYKKFVRRNPQATRCLLIMAGEHYGEVISTTGKLAANVMEKSACKRNKEDVIPTFVIGWFCADDTQMEDRTHPYKPVNLSSRLMMASLVCKLRDQMMAEKIECDLSSINSELNWDDIGKWELGVLSKIFNKLVSQTPEGSQIICVIDEICSYEYCDFTDDTNKAINALVAIANSAELLTGPRYFKLLLTCKHEASGIEKKVRSEDQIIKVPQEAEIPSPCDDYPDFSAGLEP</sequence>
<name>A0A9P9XKS5_9PEZI</name>
<gene>
    <name evidence="1" type="ORF">CABS02_04282</name>
</gene>
<dbReference type="EMBL" id="SDAQ01000017">
    <property type="protein sequence ID" value="KAI3555526.1"/>
    <property type="molecule type" value="Genomic_DNA"/>
</dbReference>
<comment type="caution">
    <text evidence="1">The sequence shown here is derived from an EMBL/GenBank/DDBJ whole genome shotgun (WGS) entry which is preliminary data.</text>
</comment>
<dbReference type="AlphaFoldDB" id="A0A9P9XKS5"/>
<organism evidence="1 2">
    <name type="scientific">Colletotrichum abscissum</name>
    <dbReference type="NCBI Taxonomy" id="1671311"/>
    <lineage>
        <taxon>Eukaryota</taxon>
        <taxon>Fungi</taxon>
        <taxon>Dikarya</taxon>
        <taxon>Ascomycota</taxon>
        <taxon>Pezizomycotina</taxon>
        <taxon>Sordariomycetes</taxon>
        <taxon>Hypocreomycetidae</taxon>
        <taxon>Glomerellales</taxon>
        <taxon>Glomerellaceae</taxon>
        <taxon>Colletotrichum</taxon>
        <taxon>Colletotrichum acutatum species complex</taxon>
    </lineage>
</organism>
<dbReference type="OrthoDB" id="5419927at2759"/>